<name>A0A2H9TPN3_9FUNG</name>
<feature type="transmembrane region" description="Helical" evidence="1">
    <location>
        <begin position="46"/>
        <end position="62"/>
    </location>
</feature>
<sequence>MPRVDVGVLSIRLLKTVCTQNLLLLICTIVADLYFVGALETKFRRLLLFLAVTSIIGVAKILGIMPRLHVMWVWLVIAVGAYEFEGEGRPMAALFMLCLGWAIGLILNATGIVADSDLDEWSPIFVIVIIILGLAAAARCSGHWRFKFVLVAGWTALAPLCCPFETYLGYEDSEILLLATGAAFSHFLTACNIEIKINLKL</sequence>
<feature type="transmembrane region" description="Helical" evidence="1">
    <location>
        <begin position="20"/>
        <end position="39"/>
    </location>
</feature>
<accession>A0A2H9TPN3</accession>
<evidence type="ECO:0000313" key="2">
    <source>
        <dbReference type="EMBL" id="PJF19692.1"/>
    </source>
</evidence>
<proteinExistence type="predicted"/>
<feature type="transmembrane region" description="Helical" evidence="1">
    <location>
        <begin position="91"/>
        <end position="109"/>
    </location>
</feature>
<dbReference type="EMBL" id="MTSL01000046">
    <property type="protein sequence ID" value="PJF19692.1"/>
    <property type="molecule type" value="Genomic_DNA"/>
</dbReference>
<keyword evidence="3" id="KW-1185">Reference proteome</keyword>
<protein>
    <submittedName>
        <fullName evidence="2">Uncharacterized protein</fullName>
    </submittedName>
</protein>
<keyword evidence="1" id="KW-0812">Transmembrane</keyword>
<dbReference type="AlphaFoldDB" id="A0A2H9TPN3"/>
<gene>
    <name evidence="2" type="ORF">PSACC_00493</name>
</gene>
<feature type="transmembrane region" description="Helical" evidence="1">
    <location>
        <begin position="121"/>
        <end position="141"/>
    </location>
</feature>
<comment type="caution">
    <text evidence="2">The sequence shown here is derived from an EMBL/GenBank/DDBJ whole genome shotgun (WGS) entry which is preliminary data.</text>
</comment>
<feature type="transmembrane region" description="Helical" evidence="1">
    <location>
        <begin position="148"/>
        <end position="169"/>
    </location>
</feature>
<feature type="transmembrane region" description="Helical" evidence="1">
    <location>
        <begin position="175"/>
        <end position="195"/>
    </location>
</feature>
<keyword evidence="1" id="KW-0472">Membrane</keyword>
<dbReference type="Proteomes" id="UP000240830">
    <property type="component" value="Unassembled WGS sequence"/>
</dbReference>
<keyword evidence="1" id="KW-1133">Transmembrane helix</keyword>
<organism evidence="2 3">
    <name type="scientific">Paramicrosporidium saccamoebae</name>
    <dbReference type="NCBI Taxonomy" id="1246581"/>
    <lineage>
        <taxon>Eukaryota</taxon>
        <taxon>Fungi</taxon>
        <taxon>Fungi incertae sedis</taxon>
        <taxon>Cryptomycota</taxon>
        <taxon>Cryptomycota incertae sedis</taxon>
        <taxon>Paramicrosporidium</taxon>
    </lineage>
</organism>
<evidence type="ECO:0000256" key="1">
    <source>
        <dbReference type="SAM" id="Phobius"/>
    </source>
</evidence>
<evidence type="ECO:0000313" key="3">
    <source>
        <dbReference type="Proteomes" id="UP000240830"/>
    </source>
</evidence>
<feature type="transmembrane region" description="Helical" evidence="1">
    <location>
        <begin position="68"/>
        <end position="84"/>
    </location>
</feature>
<reference evidence="2 3" key="1">
    <citation type="submission" date="2016-10" db="EMBL/GenBank/DDBJ databases">
        <title>The genome of Paramicrosporidium saccamoebae is the missing link in understanding Cryptomycota and Microsporidia evolution.</title>
        <authorList>
            <person name="Quandt C.A."/>
            <person name="Beaudet D."/>
            <person name="Corsaro D."/>
            <person name="Michel R."/>
            <person name="Corradi N."/>
            <person name="James T."/>
        </authorList>
    </citation>
    <scope>NUCLEOTIDE SEQUENCE [LARGE SCALE GENOMIC DNA]</scope>
    <source>
        <strain evidence="2 3">KSL3</strain>
    </source>
</reference>